<comment type="caution">
    <text evidence="6">The sequence shown here is derived from an EMBL/GenBank/DDBJ whole genome shotgun (WGS) entry which is preliminary data.</text>
</comment>
<gene>
    <name evidence="6" type="ORF">C1877_02780</name>
</gene>
<keyword evidence="1" id="KW-0805">Transcription regulation</keyword>
<evidence type="ECO:0000256" key="3">
    <source>
        <dbReference type="ARBA" id="ARBA00023163"/>
    </source>
</evidence>
<dbReference type="SUPFAM" id="SSF51206">
    <property type="entry name" value="cAMP-binding domain-like"/>
    <property type="match status" value="1"/>
</dbReference>
<dbReference type="InterPro" id="IPR000595">
    <property type="entry name" value="cNMP-bd_dom"/>
</dbReference>
<dbReference type="Pfam" id="PF13545">
    <property type="entry name" value="HTH_Crp_2"/>
    <property type="match status" value="1"/>
</dbReference>
<protein>
    <submittedName>
        <fullName evidence="6">Crp/Fnr family transcriptional regulator</fullName>
    </submittedName>
</protein>
<sequence>MRSGGLAPAGRRKAAAVSAARRHGAGGPLDERGLTLIRNELGKPFAPAPPSPGSWGSLERDAAGLPSFASSCLAHPVYGDLLRRQTYKTAETVHAQGAPIREFGIVTEGCLKTARYTVDGHELCNGYFEKDDVFPELLYFTGEKVYTYNLLAVRKTTVMWLDTSFFELMLRTDSQMLYRFMLYLSKRGLKNQMLLCCLRYQTIRERIAFWVLWMDDIAQDGCVELPASQTIWANELRVSRSSLNQEAKRMEKQGYFRMDGCRLAVLDREGLELLL</sequence>
<dbReference type="CDD" id="cd00038">
    <property type="entry name" value="CAP_ED"/>
    <property type="match status" value="1"/>
</dbReference>
<dbReference type="GO" id="GO:0006355">
    <property type="term" value="P:regulation of DNA-templated transcription"/>
    <property type="evidence" value="ECO:0007669"/>
    <property type="project" value="InterPro"/>
</dbReference>
<feature type="compositionally biased region" description="Basic residues" evidence="4">
    <location>
        <begin position="10"/>
        <end position="24"/>
    </location>
</feature>
<dbReference type="PROSITE" id="PS50042">
    <property type="entry name" value="CNMP_BINDING_3"/>
    <property type="match status" value="1"/>
</dbReference>
<dbReference type="Proteomes" id="UP000254000">
    <property type="component" value="Unassembled WGS sequence"/>
</dbReference>
<dbReference type="InterPro" id="IPR018490">
    <property type="entry name" value="cNMP-bd_dom_sf"/>
</dbReference>
<dbReference type="Pfam" id="PF00027">
    <property type="entry name" value="cNMP_binding"/>
    <property type="match status" value="1"/>
</dbReference>
<evidence type="ECO:0000256" key="1">
    <source>
        <dbReference type="ARBA" id="ARBA00023015"/>
    </source>
</evidence>
<dbReference type="SUPFAM" id="SSF46785">
    <property type="entry name" value="Winged helix' DNA-binding domain"/>
    <property type="match status" value="1"/>
</dbReference>
<evidence type="ECO:0000259" key="5">
    <source>
        <dbReference type="PROSITE" id="PS50042"/>
    </source>
</evidence>
<dbReference type="InterPro" id="IPR012318">
    <property type="entry name" value="HTH_CRP"/>
</dbReference>
<dbReference type="Gene3D" id="1.10.10.10">
    <property type="entry name" value="Winged helix-like DNA-binding domain superfamily/Winged helix DNA-binding domain"/>
    <property type="match status" value="1"/>
</dbReference>
<keyword evidence="7" id="KW-1185">Reference proteome</keyword>
<dbReference type="InterPro" id="IPR036390">
    <property type="entry name" value="WH_DNA-bd_sf"/>
</dbReference>
<keyword evidence="2" id="KW-0238">DNA-binding</keyword>
<evidence type="ECO:0000256" key="4">
    <source>
        <dbReference type="SAM" id="MobiDB-lite"/>
    </source>
</evidence>
<dbReference type="AlphaFoldDB" id="A0A369M6N5"/>
<evidence type="ECO:0000256" key="2">
    <source>
        <dbReference type="ARBA" id="ARBA00023125"/>
    </source>
</evidence>
<dbReference type="InterPro" id="IPR036388">
    <property type="entry name" value="WH-like_DNA-bd_sf"/>
</dbReference>
<name>A0A369M6N5_9ACTN</name>
<dbReference type="OrthoDB" id="3176638at2"/>
<dbReference type="Gene3D" id="2.60.120.10">
    <property type="entry name" value="Jelly Rolls"/>
    <property type="match status" value="1"/>
</dbReference>
<dbReference type="EMBL" id="PPTS01000002">
    <property type="protein sequence ID" value="RDB66145.1"/>
    <property type="molecule type" value="Genomic_DNA"/>
</dbReference>
<organism evidence="6 7">
    <name type="scientific">Gordonibacter pamelaeae</name>
    <dbReference type="NCBI Taxonomy" id="471189"/>
    <lineage>
        <taxon>Bacteria</taxon>
        <taxon>Bacillati</taxon>
        <taxon>Actinomycetota</taxon>
        <taxon>Coriobacteriia</taxon>
        <taxon>Eggerthellales</taxon>
        <taxon>Eggerthellaceae</taxon>
        <taxon>Gordonibacter</taxon>
    </lineage>
</organism>
<dbReference type="InterPro" id="IPR014710">
    <property type="entry name" value="RmlC-like_jellyroll"/>
</dbReference>
<keyword evidence="3" id="KW-0804">Transcription</keyword>
<reference evidence="6 7" key="1">
    <citation type="journal article" date="2018" name="Elife">
        <title>Discovery and characterization of a prevalent human gut bacterial enzyme sufficient for the inactivation of a family of plant toxins.</title>
        <authorList>
            <person name="Koppel N."/>
            <person name="Bisanz J.E."/>
            <person name="Pandelia M.E."/>
            <person name="Turnbaugh P.J."/>
            <person name="Balskus E.P."/>
        </authorList>
    </citation>
    <scope>NUCLEOTIDE SEQUENCE [LARGE SCALE GENOMIC DNA]</scope>
    <source>
        <strain evidence="6 7">3C</strain>
    </source>
</reference>
<dbReference type="GO" id="GO:0003677">
    <property type="term" value="F:DNA binding"/>
    <property type="evidence" value="ECO:0007669"/>
    <property type="project" value="UniProtKB-KW"/>
</dbReference>
<accession>A0A369M6N5</accession>
<feature type="region of interest" description="Disordered" evidence="4">
    <location>
        <begin position="1"/>
        <end position="32"/>
    </location>
</feature>
<evidence type="ECO:0000313" key="6">
    <source>
        <dbReference type="EMBL" id="RDB66145.1"/>
    </source>
</evidence>
<feature type="domain" description="Cyclic nucleotide-binding" evidence="5">
    <location>
        <begin position="80"/>
        <end position="187"/>
    </location>
</feature>
<proteinExistence type="predicted"/>
<evidence type="ECO:0000313" key="7">
    <source>
        <dbReference type="Proteomes" id="UP000254000"/>
    </source>
</evidence>